<feature type="transmembrane region" description="Helical" evidence="5">
    <location>
        <begin position="66"/>
        <end position="86"/>
    </location>
</feature>
<reference evidence="7" key="1">
    <citation type="submission" date="2024-06" db="EMBL/GenBank/DDBJ databases">
        <title>Radixoralia hellwigii gen. nov., sp nov., isolated from a root canal in the human oral cavity.</title>
        <authorList>
            <person name="Bartsch S."/>
            <person name="Wittmer A."/>
            <person name="Schulz A.-K."/>
            <person name="Neumann-Schaal M."/>
            <person name="Wolf J."/>
            <person name="Gronow S."/>
            <person name="Tennert C."/>
            <person name="Haecker G."/>
            <person name="Cieplik F."/>
            <person name="Al-Ahmad A."/>
        </authorList>
    </citation>
    <scope>NUCLEOTIDE SEQUENCE [LARGE SCALE GENOMIC DNA]</scope>
    <source>
        <strain evidence="7">Wk13</strain>
    </source>
</reference>
<dbReference type="EMBL" id="JBEUWX010000002">
    <property type="protein sequence ID" value="MFA9950791.1"/>
    <property type="molecule type" value="Genomic_DNA"/>
</dbReference>
<evidence type="ECO:0000256" key="4">
    <source>
        <dbReference type="ARBA" id="ARBA00023136"/>
    </source>
</evidence>
<keyword evidence="2 5" id="KW-0812">Transmembrane</keyword>
<name>A0ABV4UHF5_9RHOO</name>
<dbReference type="Gene3D" id="1.20.1300.10">
    <property type="entry name" value="Fumarate reductase/succinate dehydrogenase, transmembrane subunit"/>
    <property type="match status" value="1"/>
</dbReference>
<keyword evidence="7" id="KW-1185">Reference proteome</keyword>
<dbReference type="InterPro" id="IPR003510">
    <property type="entry name" value="Fumarate_red_C"/>
</dbReference>
<evidence type="ECO:0000313" key="7">
    <source>
        <dbReference type="Proteomes" id="UP001574673"/>
    </source>
</evidence>
<sequence>MSKRKPYVRPMEGWWKKNPFYVEYVIHESTALFVIAYAIVLLVGLVRLSQGETYWNDWLAALKSPVSIIFHLILLVAIAYHAYTWFKIMPITMPPVRIGGKKLAPGTIIAGGLTAAVVAALGLIALVGRIAA</sequence>
<evidence type="ECO:0000256" key="1">
    <source>
        <dbReference type="ARBA" id="ARBA00022475"/>
    </source>
</evidence>
<proteinExistence type="predicted"/>
<evidence type="ECO:0000256" key="5">
    <source>
        <dbReference type="SAM" id="Phobius"/>
    </source>
</evidence>
<dbReference type="Proteomes" id="UP001574673">
    <property type="component" value="Unassembled WGS sequence"/>
</dbReference>
<feature type="transmembrane region" description="Helical" evidence="5">
    <location>
        <begin position="21"/>
        <end position="46"/>
    </location>
</feature>
<feature type="transmembrane region" description="Helical" evidence="5">
    <location>
        <begin position="107"/>
        <end position="131"/>
    </location>
</feature>
<organism evidence="6 7">
    <name type="scientific">Dentiradicibacter hellwigii</name>
    <dbReference type="NCBI Taxonomy" id="3149053"/>
    <lineage>
        <taxon>Bacteria</taxon>
        <taxon>Pseudomonadati</taxon>
        <taxon>Pseudomonadota</taxon>
        <taxon>Betaproteobacteria</taxon>
        <taxon>Rhodocyclales</taxon>
        <taxon>Rhodocyclaceae</taxon>
        <taxon>Dentiradicibacter</taxon>
    </lineage>
</organism>
<dbReference type="InterPro" id="IPR034804">
    <property type="entry name" value="SQR/QFR_C/D"/>
</dbReference>
<evidence type="ECO:0000256" key="3">
    <source>
        <dbReference type="ARBA" id="ARBA00022989"/>
    </source>
</evidence>
<gene>
    <name evidence="6" type="ORF">ABCS64_10745</name>
</gene>
<accession>A0ABV4UHF5</accession>
<dbReference type="RefSeq" id="WP_418891824.1">
    <property type="nucleotide sequence ID" value="NZ_JBEUWX010000002.1"/>
</dbReference>
<evidence type="ECO:0000256" key="2">
    <source>
        <dbReference type="ARBA" id="ARBA00022692"/>
    </source>
</evidence>
<comment type="caution">
    <text evidence="6">The sequence shown here is derived from an EMBL/GenBank/DDBJ whole genome shotgun (WGS) entry which is preliminary data.</text>
</comment>
<keyword evidence="4 5" id="KW-0472">Membrane</keyword>
<evidence type="ECO:0000313" key="6">
    <source>
        <dbReference type="EMBL" id="MFA9950791.1"/>
    </source>
</evidence>
<protein>
    <submittedName>
        <fullName evidence="6">Fumarate reductase subunit C</fullName>
    </submittedName>
</protein>
<keyword evidence="1" id="KW-1003">Cell membrane</keyword>
<dbReference type="SUPFAM" id="SSF81343">
    <property type="entry name" value="Fumarate reductase respiratory complex transmembrane subunits"/>
    <property type="match status" value="1"/>
</dbReference>
<dbReference type="Pfam" id="PF02300">
    <property type="entry name" value="Fumarate_red_C"/>
    <property type="match status" value="1"/>
</dbReference>
<keyword evidence="3 5" id="KW-1133">Transmembrane helix</keyword>